<dbReference type="EC" id="2.4.-.-" evidence="2"/>
<evidence type="ECO:0000259" key="1">
    <source>
        <dbReference type="Pfam" id="PF13524"/>
    </source>
</evidence>
<protein>
    <submittedName>
        <fullName evidence="2">Glycosyltransferase</fullName>
        <ecNumber evidence="2">2.4.-.-</ecNumber>
    </submittedName>
</protein>
<evidence type="ECO:0000313" key="3">
    <source>
        <dbReference type="Proteomes" id="UP001178662"/>
    </source>
</evidence>
<keyword evidence="3" id="KW-1185">Reference proteome</keyword>
<reference evidence="2" key="1">
    <citation type="submission" date="2023-03" db="EMBL/GenBank/DDBJ databases">
        <title>Andean soil-derived lignocellulolytic bacterial consortium as a source of novel taxa and putative plastic-active enzymes.</title>
        <authorList>
            <person name="Diaz-Garcia L."/>
            <person name="Chuvochina M."/>
            <person name="Feuerriegel G."/>
            <person name="Bunk B."/>
            <person name="Sproer C."/>
            <person name="Streit W.R."/>
            <person name="Rodriguez L.M."/>
            <person name="Overmann J."/>
            <person name="Jimenez D.J."/>
        </authorList>
    </citation>
    <scope>NUCLEOTIDE SEQUENCE</scope>
    <source>
        <strain evidence="2">MAG 2441</strain>
    </source>
</reference>
<dbReference type="AlphaFoldDB" id="A0AA95F248"/>
<evidence type="ECO:0000313" key="2">
    <source>
        <dbReference type="EMBL" id="WEK53345.1"/>
    </source>
</evidence>
<keyword evidence="2" id="KW-0808">Transferase</keyword>
<keyword evidence="2" id="KW-0328">Glycosyltransferase</keyword>
<proteinExistence type="predicted"/>
<gene>
    <name evidence="2" type="ORF">P0Y55_12200</name>
</gene>
<dbReference type="InterPro" id="IPR055259">
    <property type="entry name" value="YkvP/CgeB_Glyco_trans-like"/>
</dbReference>
<dbReference type="Pfam" id="PF13524">
    <property type="entry name" value="Glyco_trans_1_2"/>
    <property type="match status" value="1"/>
</dbReference>
<feature type="domain" description="Spore protein YkvP/CgeB glycosyl transferase-like" evidence="1">
    <location>
        <begin position="216"/>
        <end position="375"/>
    </location>
</feature>
<sequence>MVVMRRKYRKGSRVRRLGRIGDLTQQRQEGYTLGWEHGHWLGRCEAVMQQAIPQSIVRPLHVLYVTSGKGYPYSPIDLAICESLKLVVAKVSVAQPNQDIVRIAAQEQPDLLLVLEGMNTPVEKVYAVKELGIRTAIWFTDDPYYTDITSELARAYDCIFTLERNCVQFYGELGCSRVHYLPLGVYPVAYRPRNPSVETRGDICFIGSAYWNRVSLFQQIIPRIAHRKMLISGLWWDRLPNYRRYRSRIQVGAWMDPISTCEKYNAHKIVINAHRAHDDDTYNRNRFRIAAVSPNPRTFEISASATLQLTDRREDIEQFYVPDKEIVIFENAQDLANKMEYYLAHEEERREIALRGLYRTMKNHTYVSRLNQLIDLALVP</sequence>
<accession>A0AA95F248</accession>
<dbReference type="EMBL" id="CP119317">
    <property type="protein sequence ID" value="WEK53345.1"/>
    <property type="molecule type" value="Genomic_DNA"/>
</dbReference>
<name>A0AA95F248_9BACL</name>
<dbReference type="GO" id="GO:0016757">
    <property type="term" value="F:glycosyltransferase activity"/>
    <property type="evidence" value="ECO:0007669"/>
    <property type="project" value="UniProtKB-KW"/>
</dbReference>
<organism evidence="2 3">
    <name type="scientific">Candidatus Cohnella colombiensis</name>
    <dbReference type="NCBI Taxonomy" id="3121368"/>
    <lineage>
        <taxon>Bacteria</taxon>
        <taxon>Bacillati</taxon>
        <taxon>Bacillota</taxon>
        <taxon>Bacilli</taxon>
        <taxon>Bacillales</taxon>
        <taxon>Paenibacillaceae</taxon>
        <taxon>Cohnella</taxon>
    </lineage>
</organism>
<dbReference type="Proteomes" id="UP001178662">
    <property type="component" value="Chromosome"/>
</dbReference>